<evidence type="ECO:0000256" key="7">
    <source>
        <dbReference type="ARBA" id="ARBA00022798"/>
    </source>
</evidence>
<gene>
    <name evidence="14" type="ORF">AUCHE_22_00140</name>
</gene>
<comment type="pathway">
    <text evidence="2">Lipid metabolism.</text>
</comment>
<dbReference type="Proteomes" id="UP000008495">
    <property type="component" value="Unassembled WGS sequence"/>
</dbReference>
<dbReference type="RefSeq" id="WP_006504001.1">
    <property type="nucleotide sequence ID" value="NZ_BAGZ01000022.1"/>
</dbReference>
<dbReference type="GO" id="GO:0005886">
    <property type="term" value="C:plasma membrane"/>
    <property type="evidence" value="ECO:0007669"/>
    <property type="project" value="TreeGrafter"/>
</dbReference>
<dbReference type="UniPathway" id="UPA00282"/>
<dbReference type="eggNOG" id="COG1020">
    <property type="taxonomic scope" value="Bacteria"/>
</dbReference>
<evidence type="ECO:0000259" key="12">
    <source>
        <dbReference type="Pfam" id="PF03007"/>
    </source>
</evidence>
<evidence type="ECO:0000256" key="9">
    <source>
        <dbReference type="ARBA" id="ARBA00023315"/>
    </source>
</evidence>
<keyword evidence="7" id="KW-0319">Glycerol metabolism</keyword>
<organism evidence="14 15">
    <name type="scientific">Austwickia chelonae NBRC 105200</name>
    <dbReference type="NCBI Taxonomy" id="1184607"/>
    <lineage>
        <taxon>Bacteria</taxon>
        <taxon>Bacillati</taxon>
        <taxon>Actinomycetota</taxon>
        <taxon>Actinomycetes</taxon>
        <taxon>Micrococcales</taxon>
        <taxon>Dermatophilaceae</taxon>
        <taxon>Austwickia</taxon>
    </lineage>
</organism>
<dbReference type="GO" id="GO:0019432">
    <property type="term" value="P:triglyceride biosynthetic process"/>
    <property type="evidence" value="ECO:0007669"/>
    <property type="project" value="UniProtKB-UniPathway"/>
</dbReference>
<dbReference type="InterPro" id="IPR023213">
    <property type="entry name" value="CAT-like_dom_sf"/>
</dbReference>
<dbReference type="STRING" id="100225.SAMN05421595_2552"/>
<evidence type="ECO:0000256" key="10">
    <source>
        <dbReference type="ARBA" id="ARBA00048109"/>
    </source>
</evidence>
<dbReference type="GO" id="GO:0006071">
    <property type="term" value="P:glycerol metabolic process"/>
    <property type="evidence" value="ECO:0007669"/>
    <property type="project" value="UniProtKB-KW"/>
</dbReference>
<feature type="domain" description="O-acyltransferase WSD1 C-terminal" evidence="13">
    <location>
        <begin position="367"/>
        <end position="518"/>
    </location>
</feature>
<proteinExistence type="inferred from homology"/>
<dbReference type="PANTHER" id="PTHR31650:SF1">
    <property type="entry name" value="WAX ESTER SYNTHASE_DIACYLGLYCEROL ACYLTRANSFERASE 4-RELATED"/>
    <property type="match status" value="1"/>
</dbReference>
<evidence type="ECO:0000259" key="13">
    <source>
        <dbReference type="Pfam" id="PF06974"/>
    </source>
</evidence>
<evidence type="ECO:0000256" key="4">
    <source>
        <dbReference type="ARBA" id="ARBA00013244"/>
    </source>
</evidence>
<dbReference type="Pfam" id="PF03007">
    <property type="entry name" value="WS_DGAT_cat"/>
    <property type="match status" value="1"/>
</dbReference>
<evidence type="ECO:0000256" key="1">
    <source>
        <dbReference type="ARBA" id="ARBA00004771"/>
    </source>
</evidence>
<feature type="domain" description="O-acyltransferase WSD1-like N-terminal" evidence="12">
    <location>
        <begin position="4"/>
        <end position="323"/>
    </location>
</feature>
<evidence type="ECO:0000313" key="15">
    <source>
        <dbReference type="Proteomes" id="UP000008495"/>
    </source>
</evidence>
<dbReference type="GO" id="GO:0001666">
    <property type="term" value="P:response to hypoxia"/>
    <property type="evidence" value="ECO:0007669"/>
    <property type="project" value="TreeGrafter"/>
</dbReference>
<comment type="catalytic activity">
    <reaction evidence="10">
        <text>an acyl-CoA + a 1,2-diacyl-sn-glycerol = a triacyl-sn-glycerol + CoA</text>
        <dbReference type="Rhea" id="RHEA:10868"/>
        <dbReference type="ChEBI" id="CHEBI:17815"/>
        <dbReference type="ChEBI" id="CHEBI:57287"/>
        <dbReference type="ChEBI" id="CHEBI:58342"/>
        <dbReference type="ChEBI" id="CHEBI:64615"/>
        <dbReference type="EC" id="2.3.1.20"/>
    </reaction>
</comment>
<keyword evidence="9 14" id="KW-0012">Acyltransferase</keyword>
<dbReference type="InterPro" id="IPR004255">
    <property type="entry name" value="O-acyltransferase_WSD1_N"/>
</dbReference>
<protein>
    <recommendedName>
        <fullName evidence="4">diacylglycerol O-acyltransferase</fullName>
        <ecNumber evidence="4">2.3.1.20</ecNumber>
    </recommendedName>
</protein>
<sequence>MKSMTSTERIFLRLERDGFPMDVVGITTLEPAGDTELTYDDVRLTIVRVLAEAPYLSRRVSQAPLGIGEDKWVDEAQVDLDHHVQEIFCPGEGTERDLLDLVLDLTAEPLDRSRPLWQVWLVHGMADRRSALILRGHHALTDGLGFMHLYQSIFETDPPSAPAAQTARSSAPTRGVAAPSAGIPGPFAGPRSGYEPPALVRAAGEIPQRAVITARTSMRIARVLTRVAPRAMSRTTRELRNRLPGGDMASPPGGAAGTSDSGGVARSTRRPPFVPSFTDHPPVTRFNRHIKDTGRAMAVLSLPLDEVQAARRAHPGATVNDVILAVVSGALRTYLADFDEIPDRPLVTTCPVSVRTRPDGDGGQASGNAFTAIWVDLPVQLDDPVERLTAVHARSSQAKGGLHRSRASWDVLSDLGDLLLPGMVSAAMAFAGSRPFHLIPPTQNLSVSTMRGSKTPLYFCGRKVEHLYARTIICPPVYLFIHAISYDGKLEIGILSARELLPDPEAVARNMRAELDALLDRVAVSGARS</sequence>
<feature type="region of interest" description="Disordered" evidence="11">
    <location>
        <begin position="231"/>
        <end position="286"/>
    </location>
</feature>
<dbReference type="EC" id="2.3.1.20" evidence="4"/>
<evidence type="ECO:0000256" key="2">
    <source>
        <dbReference type="ARBA" id="ARBA00005189"/>
    </source>
</evidence>
<comment type="similarity">
    <text evidence="3">Belongs to the long-chain O-acyltransferase family.</text>
</comment>
<dbReference type="PANTHER" id="PTHR31650">
    <property type="entry name" value="O-ACYLTRANSFERASE (WSD1-LIKE) FAMILY PROTEIN"/>
    <property type="match status" value="1"/>
</dbReference>
<evidence type="ECO:0000313" key="14">
    <source>
        <dbReference type="EMBL" id="GAB79244.1"/>
    </source>
</evidence>
<evidence type="ECO:0000256" key="6">
    <source>
        <dbReference type="ARBA" id="ARBA00022679"/>
    </source>
</evidence>
<evidence type="ECO:0000256" key="8">
    <source>
        <dbReference type="ARBA" id="ARBA00023098"/>
    </source>
</evidence>
<evidence type="ECO:0000256" key="11">
    <source>
        <dbReference type="SAM" id="MobiDB-lite"/>
    </source>
</evidence>
<dbReference type="AlphaFoldDB" id="K6VR63"/>
<reference evidence="14 15" key="1">
    <citation type="submission" date="2012-08" db="EMBL/GenBank/DDBJ databases">
        <title>Whole genome shotgun sequence of Austwickia chelonae NBRC 105200.</title>
        <authorList>
            <person name="Yoshida I."/>
            <person name="Hosoyama A."/>
            <person name="Tsuchikane K."/>
            <person name="Katsumata H."/>
            <person name="Ando Y."/>
            <person name="Ohji S."/>
            <person name="Hamada M."/>
            <person name="Tamura T."/>
            <person name="Yamazoe A."/>
            <person name="Yamazaki S."/>
            <person name="Fujita N."/>
        </authorList>
    </citation>
    <scope>NUCLEOTIDE SEQUENCE [LARGE SCALE GENOMIC DNA]</scope>
    <source>
        <strain evidence="14 15">NBRC 105200</strain>
    </source>
</reference>
<feature type="region of interest" description="Disordered" evidence="11">
    <location>
        <begin position="157"/>
        <end position="190"/>
    </location>
</feature>
<comment type="pathway">
    <text evidence="1">Glycerolipid metabolism; triacylglycerol biosynthesis.</text>
</comment>
<dbReference type="InterPro" id="IPR009721">
    <property type="entry name" value="O-acyltransferase_WSD1_C"/>
</dbReference>
<dbReference type="GO" id="GO:0051701">
    <property type="term" value="P:biological process involved in interaction with host"/>
    <property type="evidence" value="ECO:0007669"/>
    <property type="project" value="TreeGrafter"/>
</dbReference>
<keyword evidence="6 14" id="KW-0808">Transferase</keyword>
<evidence type="ECO:0000256" key="5">
    <source>
        <dbReference type="ARBA" id="ARBA00022516"/>
    </source>
</evidence>
<dbReference type="InterPro" id="IPR045034">
    <property type="entry name" value="O-acyltransferase_WSD1-like"/>
</dbReference>
<keyword evidence="15" id="KW-1185">Reference proteome</keyword>
<accession>K6VR63</accession>
<dbReference type="GO" id="GO:0004144">
    <property type="term" value="F:diacylglycerol O-acyltransferase activity"/>
    <property type="evidence" value="ECO:0007669"/>
    <property type="project" value="UniProtKB-EC"/>
</dbReference>
<dbReference type="Gene3D" id="3.30.559.10">
    <property type="entry name" value="Chloramphenicol acetyltransferase-like domain"/>
    <property type="match status" value="1"/>
</dbReference>
<comment type="caution">
    <text evidence="14">The sequence shown here is derived from an EMBL/GenBank/DDBJ whole genome shotgun (WGS) entry which is preliminary data.</text>
</comment>
<dbReference type="OrthoDB" id="9810950at2"/>
<dbReference type="GO" id="GO:0071731">
    <property type="term" value="P:response to nitric oxide"/>
    <property type="evidence" value="ECO:0007669"/>
    <property type="project" value="TreeGrafter"/>
</dbReference>
<keyword evidence="5" id="KW-0444">Lipid biosynthesis</keyword>
<name>K6VR63_9MICO</name>
<keyword evidence="8" id="KW-0443">Lipid metabolism</keyword>
<dbReference type="SUPFAM" id="SSF52777">
    <property type="entry name" value="CoA-dependent acyltransferases"/>
    <property type="match status" value="1"/>
</dbReference>
<dbReference type="Pfam" id="PF06974">
    <property type="entry name" value="WS_DGAT_C"/>
    <property type="match status" value="1"/>
</dbReference>
<evidence type="ECO:0000256" key="3">
    <source>
        <dbReference type="ARBA" id="ARBA00009587"/>
    </source>
</evidence>
<dbReference type="EMBL" id="BAGZ01000022">
    <property type="protein sequence ID" value="GAB79244.1"/>
    <property type="molecule type" value="Genomic_DNA"/>
</dbReference>